<dbReference type="AlphaFoldDB" id="A0A0G4GQM2"/>
<feature type="region of interest" description="Disordered" evidence="1">
    <location>
        <begin position="879"/>
        <end position="903"/>
    </location>
</feature>
<feature type="region of interest" description="Disordered" evidence="1">
    <location>
        <begin position="468"/>
        <end position="488"/>
    </location>
</feature>
<dbReference type="VEuPathDB" id="CryptoDB:Vbra_10215"/>
<protein>
    <submittedName>
        <fullName evidence="2">Uncharacterized protein</fullName>
    </submittedName>
</protein>
<name>A0A0G4GQM2_VITBC</name>
<dbReference type="EMBL" id="CDMY01000760">
    <property type="protein sequence ID" value="CEM32768.1"/>
    <property type="molecule type" value="Genomic_DNA"/>
</dbReference>
<keyword evidence="3" id="KW-1185">Reference proteome</keyword>
<sequence>MHSAFIDDTLVLVRDNTSPVRVDFIRFQADGRINSGSTTINLDGGAARISALSVCRLSCPSAKRVFLALQPSSSLLSLYLLPADGSSAPIALLRVRLRQLTFENDSDSVHIVDGPRLLCRVKTTEDDGEEERGGTLLIECPVGRDGCVEKEIGKDDAPWIQPQATVPPSFAPAADPPLSLNSLFIGQVDGHPVLIQQTRDRPQWSVATGEGVGGGQPGEVLRSFWTHWSQCHSSVGVNVIRVWVTGRTLGRQADSAMVLVLAVLVNSEEGGGTRAAAWFASDASQLLMFCVTSFAIVPIFPPADLGRLHRPQLTTVDIQFSRPALSPSCLSWSCCFTVKSSEGSTQLLAVDFSLTSTGLRRLLPFHSPAIAMEASTRAVDHHITTPSTRPRMDLLPSTPSATRIAVFVRRQVDGVGDVKGVWWRGRGAVGPFEGESGFLTALTEKDGGIHVVNIGQDGLRWHRVREESGDMGGLNDPTSRPSGDLPAGGLPESVIAAAEACVKTAQEEQERLKKVVKMQRDLIRSIERRHGVDSSSDPPPHYPFDEPSPLAYLERIAGQPLEGPQASIGPPDDAGDPLVPPLTVGATRWDVHGVGGIDVSVSVSLPAVQAEDDIDSEGETPPTLPAVNICLASGMQRTGAVDGVRTDSAVIARLWKGESATVCGRITFGHCGCEQLMNGASAIAQTSGVLSLDLLVVWMVPLSNRQMPLSDVRRVGGKMVDWATKAAKVRIDVPLIDLLRRPLQSSLPCRSLQPVGLRYFTHEYRLHLTSSAPTWPNLPNSTIAQMTHFLTWSLNFTLVSPYRSPSLRRQTLVRRPADDLPPSKLLFIPSPSSRLDLEIEVDLSAQPASSLPLTVRTNDPSPVHLLVSALSSFVNAAAPSTSRASSDGCDGIGDEQQGSEGMATVQPRCQIDVVNVGVIEAFRLSLERELVEYRRLEDLFAKQQRAPPPRGERSHTRGARLVGRRGAQASDVARRAMDCLTGVRSRAASLRVVRAETDRALSLLRGAFHKE</sequence>
<evidence type="ECO:0000313" key="2">
    <source>
        <dbReference type="EMBL" id="CEM32768.1"/>
    </source>
</evidence>
<proteinExistence type="predicted"/>
<gene>
    <name evidence="2" type="ORF">Vbra_10215</name>
</gene>
<organism evidence="2 3">
    <name type="scientific">Vitrella brassicaformis (strain CCMP3155)</name>
    <dbReference type="NCBI Taxonomy" id="1169540"/>
    <lineage>
        <taxon>Eukaryota</taxon>
        <taxon>Sar</taxon>
        <taxon>Alveolata</taxon>
        <taxon>Colpodellida</taxon>
        <taxon>Vitrellaceae</taxon>
        <taxon>Vitrella</taxon>
    </lineage>
</organism>
<evidence type="ECO:0000313" key="3">
    <source>
        <dbReference type="Proteomes" id="UP000041254"/>
    </source>
</evidence>
<feature type="region of interest" description="Disordered" evidence="1">
    <location>
        <begin position="526"/>
        <end position="548"/>
    </location>
</feature>
<dbReference type="Proteomes" id="UP000041254">
    <property type="component" value="Unassembled WGS sequence"/>
</dbReference>
<reference evidence="2 3" key="1">
    <citation type="submission" date="2014-11" db="EMBL/GenBank/DDBJ databases">
        <authorList>
            <person name="Zhu J."/>
            <person name="Qi W."/>
            <person name="Song R."/>
        </authorList>
    </citation>
    <scope>NUCLEOTIDE SEQUENCE [LARGE SCALE GENOMIC DNA]</scope>
</reference>
<evidence type="ECO:0000256" key="1">
    <source>
        <dbReference type="SAM" id="MobiDB-lite"/>
    </source>
</evidence>
<accession>A0A0G4GQM2</accession>
<dbReference type="InParanoid" id="A0A0G4GQM2"/>